<organism evidence="2 3">
    <name type="scientific">Araneus ventricosus</name>
    <name type="common">Orbweaver spider</name>
    <name type="synonym">Epeira ventricosa</name>
    <dbReference type="NCBI Taxonomy" id="182803"/>
    <lineage>
        <taxon>Eukaryota</taxon>
        <taxon>Metazoa</taxon>
        <taxon>Ecdysozoa</taxon>
        <taxon>Arthropoda</taxon>
        <taxon>Chelicerata</taxon>
        <taxon>Arachnida</taxon>
        <taxon>Araneae</taxon>
        <taxon>Araneomorphae</taxon>
        <taxon>Entelegynae</taxon>
        <taxon>Araneoidea</taxon>
        <taxon>Araneidae</taxon>
        <taxon>Araneus</taxon>
    </lineage>
</organism>
<sequence length="98" mass="11022">MYKTSDQSLISNTQQKRSTRFCWDSPQTRNMRHNLAAEKAEETKGRGDFHDADNGPIVSSGSAATRATASGYSTHSPCEACFQDEKDQKIKNYKYIIL</sequence>
<dbReference type="Proteomes" id="UP000499080">
    <property type="component" value="Unassembled WGS sequence"/>
</dbReference>
<feature type="compositionally biased region" description="Polar residues" evidence="1">
    <location>
        <begin position="1"/>
        <end position="16"/>
    </location>
</feature>
<feature type="region of interest" description="Disordered" evidence="1">
    <location>
        <begin position="1"/>
        <end position="27"/>
    </location>
</feature>
<proteinExistence type="predicted"/>
<gene>
    <name evidence="2" type="ORF">AVEN_236215_1</name>
</gene>
<evidence type="ECO:0000313" key="3">
    <source>
        <dbReference type="Proteomes" id="UP000499080"/>
    </source>
</evidence>
<feature type="region of interest" description="Disordered" evidence="1">
    <location>
        <begin position="39"/>
        <end position="62"/>
    </location>
</feature>
<evidence type="ECO:0000313" key="2">
    <source>
        <dbReference type="EMBL" id="GBM01396.1"/>
    </source>
</evidence>
<name>A0A4Y2CC04_ARAVE</name>
<dbReference type="AlphaFoldDB" id="A0A4Y2CC04"/>
<protein>
    <submittedName>
        <fullName evidence="2">Uncharacterized protein</fullName>
    </submittedName>
</protein>
<keyword evidence="3" id="KW-1185">Reference proteome</keyword>
<evidence type="ECO:0000256" key="1">
    <source>
        <dbReference type="SAM" id="MobiDB-lite"/>
    </source>
</evidence>
<accession>A0A4Y2CC04</accession>
<feature type="compositionally biased region" description="Basic and acidic residues" evidence="1">
    <location>
        <begin position="39"/>
        <end position="53"/>
    </location>
</feature>
<reference evidence="2 3" key="1">
    <citation type="journal article" date="2019" name="Sci. Rep.">
        <title>Orb-weaving spider Araneus ventricosus genome elucidates the spidroin gene catalogue.</title>
        <authorList>
            <person name="Kono N."/>
            <person name="Nakamura H."/>
            <person name="Ohtoshi R."/>
            <person name="Moran D.A.P."/>
            <person name="Shinohara A."/>
            <person name="Yoshida Y."/>
            <person name="Fujiwara M."/>
            <person name="Mori M."/>
            <person name="Tomita M."/>
            <person name="Arakawa K."/>
        </authorList>
    </citation>
    <scope>NUCLEOTIDE SEQUENCE [LARGE SCALE GENOMIC DNA]</scope>
</reference>
<dbReference type="EMBL" id="BGPR01000169">
    <property type="protein sequence ID" value="GBM01396.1"/>
    <property type="molecule type" value="Genomic_DNA"/>
</dbReference>
<comment type="caution">
    <text evidence="2">The sequence shown here is derived from an EMBL/GenBank/DDBJ whole genome shotgun (WGS) entry which is preliminary data.</text>
</comment>